<feature type="transmembrane region" description="Helical" evidence="13">
    <location>
        <begin position="191"/>
        <end position="212"/>
    </location>
</feature>
<evidence type="ECO:0000313" key="15">
    <source>
        <dbReference type="EMBL" id="KAG8525001.1"/>
    </source>
</evidence>
<keyword evidence="4 13" id="KW-1003">Cell membrane</keyword>
<proteinExistence type="inferred from homology"/>
<evidence type="ECO:0000256" key="5">
    <source>
        <dbReference type="ARBA" id="ARBA00022507"/>
    </source>
</evidence>
<evidence type="ECO:0000313" key="16">
    <source>
        <dbReference type="Proteomes" id="UP000700334"/>
    </source>
</evidence>
<evidence type="ECO:0000256" key="12">
    <source>
        <dbReference type="ARBA" id="ARBA00023224"/>
    </source>
</evidence>
<dbReference type="PANTHER" id="PTHR24062">
    <property type="entry name" value="VOMERONASAL TYPE-1 RECEPTOR"/>
    <property type="match status" value="1"/>
</dbReference>
<feature type="transmembrane region" description="Helical" evidence="13">
    <location>
        <begin position="80"/>
        <end position="104"/>
    </location>
</feature>
<dbReference type="GO" id="GO:0019236">
    <property type="term" value="P:response to pheromone"/>
    <property type="evidence" value="ECO:0007669"/>
    <property type="project" value="UniProtKB-KW"/>
</dbReference>
<keyword evidence="7 13" id="KW-1133">Transmembrane helix</keyword>
<evidence type="ECO:0000256" key="1">
    <source>
        <dbReference type="ARBA" id="ARBA00003878"/>
    </source>
</evidence>
<dbReference type="Proteomes" id="UP000700334">
    <property type="component" value="Unassembled WGS sequence"/>
</dbReference>
<feature type="transmembrane region" description="Helical" evidence="13">
    <location>
        <begin position="7"/>
        <end position="28"/>
    </location>
</feature>
<dbReference type="InterPro" id="IPR004072">
    <property type="entry name" value="Vmron_rcpt_1"/>
</dbReference>
<keyword evidence="8 13" id="KW-0297">G-protein coupled receptor</keyword>
<comment type="subcellular location">
    <subcellularLocation>
        <location evidence="2 13">Cell membrane</location>
        <topology evidence="2 13">Multi-pass membrane protein</topology>
    </subcellularLocation>
</comment>
<keyword evidence="5 13" id="KW-0589">Pheromone response</keyword>
<dbReference type="GO" id="GO:0016503">
    <property type="term" value="F:pheromone receptor activity"/>
    <property type="evidence" value="ECO:0007669"/>
    <property type="project" value="InterPro"/>
</dbReference>
<keyword evidence="10 13" id="KW-0675">Receptor</keyword>
<reference evidence="15" key="1">
    <citation type="journal article" date="2021" name="Evol. Appl.">
        <title>The genome of the Pyrenean desman and the effects of bottlenecks and inbreeding on the genomic landscape of an endangered species.</title>
        <authorList>
            <person name="Escoda L."/>
            <person name="Castresana J."/>
        </authorList>
    </citation>
    <scope>NUCLEOTIDE SEQUENCE</scope>
    <source>
        <strain evidence="15">IBE-C5619</strain>
    </source>
</reference>
<dbReference type="EMBL" id="JAGFMF010010797">
    <property type="protein sequence ID" value="KAG8525001.1"/>
    <property type="molecule type" value="Genomic_DNA"/>
</dbReference>
<dbReference type="Pfam" id="PF03402">
    <property type="entry name" value="V1R"/>
    <property type="match status" value="1"/>
</dbReference>
<name>A0A8J6AV99_GALPY</name>
<dbReference type="OrthoDB" id="9606139at2759"/>
<dbReference type="FunFam" id="1.20.1070.10:FF:000033">
    <property type="entry name" value="Vomeronasal type-1 receptor"/>
    <property type="match status" value="1"/>
</dbReference>
<keyword evidence="12 13" id="KW-0807">Transducer</keyword>
<evidence type="ECO:0000256" key="8">
    <source>
        <dbReference type="ARBA" id="ARBA00023040"/>
    </source>
</evidence>
<evidence type="ECO:0000256" key="7">
    <source>
        <dbReference type="ARBA" id="ARBA00022989"/>
    </source>
</evidence>
<feature type="domain" description="G-protein coupled receptors family 1 profile" evidence="14">
    <location>
        <begin position="1"/>
        <end position="199"/>
    </location>
</feature>
<gene>
    <name evidence="15" type="ORF">J0S82_014954</name>
</gene>
<evidence type="ECO:0000256" key="3">
    <source>
        <dbReference type="ARBA" id="ARBA00010663"/>
    </source>
</evidence>
<keyword evidence="6 13" id="KW-0812">Transmembrane</keyword>
<evidence type="ECO:0000256" key="11">
    <source>
        <dbReference type="ARBA" id="ARBA00023180"/>
    </source>
</evidence>
<evidence type="ECO:0000256" key="10">
    <source>
        <dbReference type="ARBA" id="ARBA00023170"/>
    </source>
</evidence>
<keyword evidence="16" id="KW-1185">Reference proteome</keyword>
<comment type="similarity">
    <text evidence="3 13">Belongs to the G-protein coupled receptor 1 family.</text>
</comment>
<sequence length="306" mass="33666">MIVKNLIVANVLLLFSRGIGYVVIYFDWYQQNDVGCKCLLYFGGIGRGVSISTTCLLSVVQAVTISPLGSRWAGLREKAAGCLLPCIALSWVLSMLVNIVYPLYLSSVLSHLNDTSRKTFGKCSSVRHDPTGDFLYGALLSLPDVVFIVIMLWASGSMVCTLHRHRQRVRHLHRSSASSTSSPESRATRTILLLVSTFVCFNIIASIMKTVFPTLEMLIPSLCCHHPFYWDVVYVLLAAEACRDGAWASASLARSAGSERLPPLLLLAQFPPLAVLTSCHGLSPYEPAPDPTRESLWCNISYEGHL</sequence>
<evidence type="ECO:0000256" key="13">
    <source>
        <dbReference type="RuleBase" id="RU364061"/>
    </source>
</evidence>
<dbReference type="InterPro" id="IPR017452">
    <property type="entry name" value="GPCR_Rhodpsn_7TM"/>
</dbReference>
<evidence type="ECO:0000256" key="6">
    <source>
        <dbReference type="ARBA" id="ARBA00022692"/>
    </source>
</evidence>
<feature type="transmembrane region" description="Helical" evidence="13">
    <location>
        <begin position="134"/>
        <end position="162"/>
    </location>
</feature>
<evidence type="ECO:0000256" key="2">
    <source>
        <dbReference type="ARBA" id="ARBA00004651"/>
    </source>
</evidence>
<organism evidence="15 16">
    <name type="scientific">Galemys pyrenaicus</name>
    <name type="common">Iberian desman</name>
    <name type="synonym">Pyrenean desman</name>
    <dbReference type="NCBI Taxonomy" id="202257"/>
    <lineage>
        <taxon>Eukaryota</taxon>
        <taxon>Metazoa</taxon>
        <taxon>Chordata</taxon>
        <taxon>Craniata</taxon>
        <taxon>Vertebrata</taxon>
        <taxon>Euteleostomi</taxon>
        <taxon>Mammalia</taxon>
        <taxon>Eutheria</taxon>
        <taxon>Laurasiatheria</taxon>
        <taxon>Eulipotyphla</taxon>
        <taxon>Talpidae</taxon>
        <taxon>Galemys</taxon>
    </lineage>
</organism>
<dbReference type="PRINTS" id="PR01534">
    <property type="entry name" value="VOMERONASL1R"/>
</dbReference>
<evidence type="ECO:0000259" key="14">
    <source>
        <dbReference type="PROSITE" id="PS50262"/>
    </source>
</evidence>
<dbReference type="PROSITE" id="PS50262">
    <property type="entry name" value="G_PROTEIN_RECEP_F1_2"/>
    <property type="match status" value="1"/>
</dbReference>
<dbReference type="Gene3D" id="1.20.1070.10">
    <property type="entry name" value="Rhodopsin 7-helix transmembrane proteins"/>
    <property type="match status" value="1"/>
</dbReference>
<comment type="function">
    <text evidence="1">Putative pheromone receptor.</text>
</comment>
<feature type="transmembrane region" description="Helical" evidence="13">
    <location>
        <begin position="48"/>
        <end position="68"/>
    </location>
</feature>
<evidence type="ECO:0000256" key="9">
    <source>
        <dbReference type="ARBA" id="ARBA00023136"/>
    </source>
</evidence>
<dbReference type="AlphaFoldDB" id="A0A8J6AV99"/>
<dbReference type="GO" id="GO:0005886">
    <property type="term" value="C:plasma membrane"/>
    <property type="evidence" value="ECO:0007669"/>
    <property type="project" value="UniProtKB-SubCell"/>
</dbReference>
<comment type="caution">
    <text evidence="15">The sequence shown here is derived from an EMBL/GenBank/DDBJ whole genome shotgun (WGS) entry which is preliminary data.</text>
</comment>
<keyword evidence="11" id="KW-0325">Glycoprotein</keyword>
<evidence type="ECO:0000256" key="4">
    <source>
        <dbReference type="ARBA" id="ARBA00022475"/>
    </source>
</evidence>
<dbReference type="GO" id="GO:0007606">
    <property type="term" value="P:sensory perception of chemical stimulus"/>
    <property type="evidence" value="ECO:0007669"/>
    <property type="project" value="UniProtKB-ARBA"/>
</dbReference>
<keyword evidence="9 13" id="KW-0472">Membrane</keyword>
<dbReference type="SUPFAM" id="SSF81321">
    <property type="entry name" value="Family A G protein-coupled receptor-like"/>
    <property type="match status" value="1"/>
</dbReference>
<protein>
    <recommendedName>
        <fullName evidence="13">Vomeronasal type-1 receptor</fullName>
    </recommendedName>
</protein>
<accession>A0A8J6AV99</accession>